<feature type="region of interest" description="Disordered" evidence="2">
    <location>
        <begin position="154"/>
        <end position="202"/>
    </location>
</feature>
<feature type="compositionally biased region" description="Basic and acidic residues" evidence="2">
    <location>
        <begin position="181"/>
        <end position="190"/>
    </location>
</feature>
<evidence type="ECO:0000256" key="1">
    <source>
        <dbReference type="ARBA" id="ARBA00007355"/>
    </source>
</evidence>
<dbReference type="PANTHER" id="PTHR32470:SF2">
    <property type="entry name" value="NADH DEHYDROGENASE [UBIQUINONE] 1 ALPHA SUBCOMPLEX ASSEMBLY FACTOR 2"/>
    <property type="match status" value="1"/>
</dbReference>
<sequence length="511" mass="59448">MAMARQTGLVRRLWWNWKMLPLPWRRRTLAGFDLDGNTYWEWKIVKHARRSRRMVEYPGGAYNSDVHVPPQWAQWLRQTRVEAPTMEEQQAEAMRQERIKLLAAQADVRWAAKPSAVDAPDKQQPVHVLESRHPSTGIRQMNANQDIKDKAEPQHAVTEQVIQDGPPQTDAAPTLKTRRPMRTEPKDSPWKKAAAKGNPGDEWQPCIGTPNLIAYEYESLPLICPRYETDAYPSGLPQRFEVEYNWLLRQKWLRSQKTFSEATSFAMTHIACLMCQPSRLPLVMQPCVRIELMGLEKVQLSLPTDVFFLLFKVSAPPFPSPDHFHYDETLIGSGAYLTHTRKLTLDFTSMNPWYNLGLGPWVEEDDGGMRPGDRATCTSGLVIDWILTYAWHYRYLQHILRVELRGDIQDWVKEKWYRVFAGTHPDQDNVASRQCIHRIEHHGEKEAITLGERWIPTKHYPPACRCELDCSRLRRGVVEPEMPSTEWEDDTQDGLRPLDTLPWHNQMETDW</sequence>
<dbReference type="AlphaFoldDB" id="A0A9P6KX04"/>
<organism evidence="3 4">
    <name type="scientific">Paraphaeosphaeria minitans</name>
    <dbReference type="NCBI Taxonomy" id="565426"/>
    <lineage>
        <taxon>Eukaryota</taxon>
        <taxon>Fungi</taxon>
        <taxon>Dikarya</taxon>
        <taxon>Ascomycota</taxon>
        <taxon>Pezizomycotina</taxon>
        <taxon>Dothideomycetes</taxon>
        <taxon>Pleosporomycetidae</taxon>
        <taxon>Pleosporales</taxon>
        <taxon>Massarineae</taxon>
        <taxon>Didymosphaeriaceae</taxon>
        <taxon>Paraphaeosphaeria</taxon>
    </lineage>
</organism>
<dbReference type="EMBL" id="WJXW01000001">
    <property type="protein sequence ID" value="KAF9741671.1"/>
    <property type="molecule type" value="Genomic_DNA"/>
</dbReference>
<dbReference type="GO" id="GO:0045271">
    <property type="term" value="C:respiratory chain complex I"/>
    <property type="evidence" value="ECO:0007669"/>
    <property type="project" value="InterPro"/>
</dbReference>
<dbReference type="GO" id="GO:0032981">
    <property type="term" value="P:mitochondrial respiratory chain complex I assembly"/>
    <property type="evidence" value="ECO:0007669"/>
    <property type="project" value="TreeGrafter"/>
</dbReference>
<protein>
    <recommendedName>
        <fullName evidence="5">NADH dehydrogenase [ubiquinone] 1 alpha subcomplex subunit</fullName>
    </recommendedName>
</protein>
<dbReference type="Pfam" id="PF05071">
    <property type="entry name" value="NDUFA12"/>
    <property type="match status" value="1"/>
</dbReference>
<dbReference type="InterPro" id="IPR052618">
    <property type="entry name" value="ComplexI_NDUFA12"/>
</dbReference>
<dbReference type="OrthoDB" id="10255576at2759"/>
<name>A0A9P6KX04_9PLEO</name>
<keyword evidence="4" id="KW-1185">Reference proteome</keyword>
<proteinExistence type="inferred from homology"/>
<dbReference type="InterPro" id="IPR007763">
    <property type="entry name" value="NDUFA12"/>
</dbReference>
<comment type="caution">
    <text evidence="3">The sequence shown here is derived from an EMBL/GenBank/DDBJ whole genome shotgun (WGS) entry which is preliminary data.</text>
</comment>
<dbReference type="Proteomes" id="UP000756921">
    <property type="component" value="Unassembled WGS sequence"/>
</dbReference>
<evidence type="ECO:0008006" key="5">
    <source>
        <dbReference type="Google" id="ProtNLM"/>
    </source>
</evidence>
<accession>A0A9P6KX04</accession>
<evidence type="ECO:0000313" key="4">
    <source>
        <dbReference type="Proteomes" id="UP000756921"/>
    </source>
</evidence>
<dbReference type="GO" id="GO:0005739">
    <property type="term" value="C:mitochondrion"/>
    <property type="evidence" value="ECO:0007669"/>
    <property type="project" value="TreeGrafter"/>
</dbReference>
<dbReference type="PANTHER" id="PTHR32470">
    <property type="entry name" value="ADH DEHYDROGENASE [UBIQUINONE] 1 ALPHA SUBCOMPLEX ASSEMBLY FACTOR 2"/>
    <property type="match status" value="1"/>
</dbReference>
<feature type="region of interest" description="Disordered" evidence="2">
    <location>
        <begin position="481"/>
        <end position="500"/>
    </location>
</feature>
<gene>
    <name evidence="3" type="ORF">PMIN01_01210</name>
</gene>
<comment type="similarity">
    <text evidence="1">Belongs to the complex I NDUFA12 subunit family.</text>
</comment>
<reference evidence="3" key="1">
    <citation type="journal article" date="2020" name="Mol. Plant Microbe Interact.">
        <title>Genome Sequence of the Biocontrol Agent Coniothyrium minitans strain Conio (IMI 134523).</title>
        <authorList>
            <person name="Patel D."/>
            <person name="Shittu T.A."/>
            <person name="Baroncelli R."/>
            <person name="Muthumeenakshi S."/>
            <person name="Osborne T.H."/>
            <person name="Janganan T.K."/>
            <person name="Sreenivasaprasad S."/>
        </authorList>
    </citation>
    <scope>NUCLEOTIDE SEQUENCE</scope>
    <source>
        <strain evidence="3">Conio</strain>
    </source>
</reference>
<evidence type="ECO:0000313" key="3">
    <source>
        <dbReference type="EMBL" id="KAF9741671.1"/>
    </source>
</evidence>
<evidence type="ECO:0000256" key="2">
    <source>
        <dbReference type="SAM" id="MobiDB-lite"/>
    </source>
</evidence>